<comment type="subcellular location">
    <subcellularLocation>
        <location evidence="1">Nucleus</location>
    </subcellularLocation>
</comment>
<feature type="compositionally biased region" description="Basic residues" evidence="7">
    <location>
        <begin position="525"/>
        <end position="539"/>
    </location>
</feature>
<dbReference type="GO" id="GO:0005737">
    <property type="term" value="C:cytoplasm"/>
    <property type="evidence" value="ECO:0007669"/>
    <property type="project" value="UniProtKB-ARBA"/>
</dbReference>
<feature type="region of interest" description="Disordered" evidence="7">
    <location>
        <begin position="474"/>
        <end position="1156"/>
    </location>
</feature>
<gene>
    <name evidence="12" type="ORF">GCK72_002473</name>
</gene>
<evidence type="ECO:0000259" key="8">
    <source>
        <dbReference type="PROSITE" id="PS50089"/>
    </source>
</evidence>
<dbReference type="SUPFAM" id="SSF57850">
    <property type="entry name" value="RING/U-box"/>
    <property type="match status" value="1"/>
</dbReference>
<dbReference type="PANTHER" id="PTHR15439">
    <property type="entry name" value="RETINOBLASTOMA-BINDING PROTEIN 6"/>
    <property type="match status" value="1"/>
</dbReference>
<reference evidence="12 13" key="1">
    <citation type="submission" date="2019-12" db="EMBL/GenBank/DDBJ databases">
        <title>Chromosome-level assembly of the Caenorhabditis remanei genome.</title>
        <authorList>
            <person name="Teterina A.A."/>
            <person name="Willis J.H."/>
            <person name="Phillips P.C."/>
        </authorList>
    </citation>
    <scope>NUCLEOTIDE SEQUENCE [LARGE SCALE GENOMIC DNA]</scope>
    <source>
        <strain evidence="12 13">PX506</strain>
        <tissue evidence="12">Whole organism</tissue>
    </source>
</reference>
<dbReference type="CTD" id="9810184"/>
<dbReference type="Gene3D" id="3.10.20.90">
    <property type="entry name" value="Phosphatidylinositol 3-kinase Catalytic Subunit, Chain A, domain 1"/>
    <property type="match status" value="1"/>
</dbReference>
<dbReference type="SUPFAM" id="SSF57756">
    <property type="entry name" value="Retrovirus zinc finger-like domains"/>
    <property type="match status" value="1"/>
</dbReference>
<evidence type="ECO:0000256" key="1">
    <source>
        <dbReference type="ARBA" id="ARBA00004123"/>
    </source>
</evidence>
<dbReference type="GO" id="GO:0006511">
    <property type="term" value="P:ubiquitin-dependent protein catabolic process"/>
    <property type="evidence" value="ECO:0007669"/>
    <property type="project" value="TreeGrafter"/>
</dbReference>
<dbReference type="GeneID" id="9810184"/>
<dbReference type="GO" id="GO:0061630">
    <property type="term" value="F:ubiquitin protein ligase activity"/>
    <property type="evidence" value="ECO:0007669"/>
    <property type="project" value="InterPro"/>
</dbReference>
<feature type="domain" description="DWNN" evidence="10">
    <location>
        <begin position="4"/>
        <end position="75"/>
    </location>
</feature>
<feature type="compositionally biased region" description="Basic and acidic residues" evidence="7">
    <location>
        <begin position="1107"/>
        <end position="1131"/>
    </location>
</feature>
<dbReference type="GO" id="GO:0006397">
    <property type="term" value="P:mRNA processing"/>
    <property type="evidence" value="ECO:0007669"/>
    <property type="project" value="InterPro"/>
</dbReference>
<evidence type="ECO:0000313" key="12">
    <source>
        <dbReference type="EMBL" id="KAF1770652.1"/>
    </source>
</evidence>
<proteinExistence type="predicted"/>
<evidence type="ECO:0000256" key="6">
    <source>
        <dbReference type="PROSITE-ProRule" id="PRU00047"/>
    </source>
</evidence>
<feature type="compositionally biased region" description="Basic and acidic residues" evidence="7">
    <location>
        <begin position="659"/>
        <end position="679"/>
    </location>
</feature>
<feature type="domain" description="CCHC-type" evidence="9">
    <location>
        <begin position="158"/>
        <end position="172"/>
    </location>
</feature>
<evidence type="ECO:0000256" key="7">
    <source>
        <dbReference type="SAM" id="MobiDB-lite"/>
    </source>
</evidence>
<dbReference type="GO" id="GO:0019899">
    <property type="term" value="F:enzyme binding"/>
    <property type="evidence" value="ECO:0007669"/>
    <property type="project" value="UniProtKB-ARBA"/>
</dbReference>
<feature type="compositionally biased region" description="Basic and acidic residues" evidence="7">
    <location>
        <begin position="849"/>
        <end position="865"/>
    </location>
</feature>
<protein>
    <submittedName>
        <fullName evidence="12">Uncharacterized protein</fullName>
    </submittedName>
</protein>
<comment type="caution">
    <text evidence="12">The sequence shown here is derived from an EMBL/GenBank/DDBJ whole genome shotgun (WGS) entry which is preliminary data.</text>
</comment>
<dbReference type="Gene3D" id="3.30.40.10">
    <property type="entry name" value="Zinc/RING finger domain, C3HC4 (zinc finger)"/>
    <property type="match status" value="1"/>
</dbReference>
<dbReference type="GO" id="GO:0003676">
    <property type="term" value="F:nucleic acid binding"/>
    <property type="evidence" value="ECO:0007669"/>
    <property type="project" value="InterPro"/>
</dbReference>
<keyword evidence="2" id="KW-0479">Metal-binding</keyword>
<feature type="compositionally biased region" description="Polar residues" evidence="7">
    <location>
        <begin position="1134"/>
        <end position="1147"/>
    </location>
</feature>
<dbReference type="Proteomes" id="UP000483820">
    <property type="component" value="Chromosome I"/>
</dbReference>
<evidence type="ECO:0000256" key="2">
    <source>
        <dbReference type="ARBA" id="ARBA00022723"/>
    </source>
</evidence>
<dbReference type="PANTHER" id="PTHR15439:SF0">
    <property type="entry name" value="CELL DIVISION CYCLE AND APOPTOSIS REGULATOR PROTEIN 1-RELATED"/>
    <property type="match status" value="1"/>
</dbReference>
<dbReference type="PROSITE" id="PS51282">
    <property type="entry name" value="DWNN"/>
    <property type="match status" value="1"/>
</dbReference>
<feature type="compositionally biased region" description="Basic and acidic residues" evidence="7">
    <location>
        <begin position="476"/>
        <end position="497"/>
    </location>
</feature>
<evidence type="ECO:0000313" key="13">
    <source>
        <dbReference type="Proteomes" id="UP000483820"/>
    </source>
</evidence>
<feature type="compositionally biased region" description="Basic residues" evidence="7">
    <location>
        <begin position="815"/>
        <end position="830"/>
    </location>
</feature>
<keyword evidence="3 6" id="KW-0863">Zinc-finger</keyword>
<dbReference type="RefSeq" id="XP_053592088.1">
    <property type="nucleotide sequence ID" value="XM_053723443.1"/>
</dbReference>
<dbReference type="Pfam" id="PF08783">
    <property type="entry name" value="DWNN"/>
    <property type="match status" value="1"/>
</dbReference>
<dbReference type="GO" id="GO:0005634">
    <property type="term" value="C:nucleus"/>
    <property type="evidence" value="ECO:0007669"/>
    <property type="project" value="UniProtKB-SubCell"/>
</dbReference>
<dbReference type="GO" id="GO:0008270">
    <property type="term" value="F:zinc ion binding"/>
    <property type="evidence" value="ECO:0007669"/>
    <property type="project" value="UniProtKB-KW"/>
</dbReference>
<feature type="compositionally biased region" description="Acidic residues" evidence="7">
    <location>
        <begin position="738"/>
        <end position="749"/>
    </location>
</feature>
<feature type="compositionally biased region" description="Basic residues" evidence="7">
    <location>
        <begin position="787"/>
        <end position="802"/>
    </location>
</feature>
<dbReference type="InterPro" id="IPR001878">
    <property type="entry name" value="Znf_CCHC"/>
</dbReference>
<dbReference type="InterPro" id="IPR025829">
    <property type="entry name" value="Zn_knuckle_CX2CX3GHX4C"/>
</dbReference>
<dbReference type="Gene3D" id="4.10.60.10">
    <property type="entry name" value="Zinc finger, CCHC-type"/>
    <property type="match status" value="1"/>
</dbReference>
<dbReference type="EMBL" id="WUAV01000001">
    <property type="protein sequence ID" value="KAF1770652.1"/>
    <property type="molecule type" value="Genomic_DNA"/>
</dbReference>
<feature type="compositionally biased region" description="Basic and acidic residues" evidence="7">
    <location>
        <begin position="881"/>
        <end position="1056"/>
    </location>
</feature>
<evidence type="ECO:0000259" key="10">
    <source>
        <dbReference type="PROSITE" id="PS51282"/>
    </source>
</evidence>
<evidence type="ECO:0000256" key="5">
    <source>
        <dbReference type="ARBA" id="ARBA00023242"/>
    </source>
</evidence>
<accession>A0A6A5HXE9</accession>
<dbReference type="KEGG" id="crq:GCK72_002473"/>
<dbReference type="InterPro" id="IPR003613">
    <property type="entry name" value="Ubox_domain"/>
</dbReference>
<keyword evidence="4" id="KW-0862">Zinc</keyword>
<dbReference type="InterPro" id="IPR033489">
    <property type="entry name" value="RBBP6"/>
</dbReference>
<dbReference type="GO" id="GO:0016567">
    <property type="term" value="P:protein ubiquitination"/>
    <property type="evidence" value="ECO:0007669"/>
    <property type="project" value="InterPro"/>
</dbReference>
<dbReference type="PROSITE" id="PS50158">
    <property type="entry name" value="ZF_CCHC"/>
    <property type="match status" value="1"/>
</dbReference>
<dbReference type="InterPro" id="IPR013083">
    <property type="entry name" value="Znf_RING/FYVE/PHD"/>
</dbReference>
<feature type="compositionally biased region" description="Basic and acidic residues" evidence="7">
    <location>
        <begin position="728"/>
        <end position="737"/>
    </location>
</feature>
<dbReference type="InterPro" id="IPR014891">
    <property type="entry name" value="DWNN_domain"/>
</dbReference>
<dbReference type="InterPro" id="IPR036875">
    <property type="entry name" value="Znf_CCHC_sf"/>
</dbReference>
<feature type="compositionally biased region" description="Basic and acidic residues" evidence="7">
    <location>
        <begin position="540"/>
        <end position="569"/>
    </location>
</feature>
<dbReference type="Pfam" id="PF13696">
    <property type="entry name" value="zf-CCHC_2"/>
    <property type="match status" value="1"/>
</dbReference>
<feature type="compositionally biased region" description="Basic and acidic residues" evidence="7">
    <location>
        <begin position="575"/>
        <end position="585"/>
    </location>
</feature>
<evidence type="ECO:0000256" key="4">
    <source>
        <dbReference type="ARBA" id="ARBA00022833"/>
    </source>
</evidence>
<organism evidence="12 13">
    <name type="scientific">Caenorhabditis remanei</name>
    <name type="common">Caenorhabditis vulgaris</name>
    <dbReference type="NCBI Taxonomy" id="31234"/>
    <lineage>
        <taxon>Eukaryota</taxon>
        <taxon>Metazoa</taxon>
        <taxon>Ecdysozoa</taxon>
        <taxon>Nematoda</taxon>
        <taxon>Chromadorea</taxon>
        <taxon>Rhabditida</taxon>
        <taxon>Rhabditina</taxon>
        <taxon>Rhabditomorpha</taxon>
        <taxon>Rhabditoidea</taxon>
        <taxon>Rhabditidae</taxon>
        <taxon>Peloderinae</taxon>
        <taxon>Caenorhabditis</taxon>
    </lineage>
</organism>
<feature type="compositionally biased region" description="Basic and acidic residues" evidence="7">
    <location>
        <begin position="593"/>
        <end position="632"/>
    </location>
</feature>
<name>A0A6A5HXE9_CAERE</name>
<evidence type="ECO:0000259" key="11">
    <source>
        <dbReference type="PROSITE" id="PS51698"/>
    </source>
</evidence>
<feature type="domain" description="U-box" evidence="11">
    <location>
        <begin position="236"/>
        <end position="314"/>
    </location>
</feature>
<dbReference type="CDD" id="cd16620">
    <property type="entry name" value="vRING-HC-C4C4_RBBP6"/>
    <property type="match status" value="1"/>
</dbReference>
<dbReference type="SMART" id="SM01180">
    <property type="entry name" value="DWNN"/>
    <property type="match status" value="1"/>
</dbReference>
<dbReference type="InterPro" id="IPR001841">
    <property type="entry name" value="Znf_RING"/>
</dbReference>
<feature type="compositionally biased region" description="Acidic residues" evidence="7">
    <location>
        <begin position="689"/>
        <end position="704"/>
    </location>
</feature>
<keyword evidence="5" id="KW-0539">Nucleus</keyword>
<sequence>MSSIHYKFRAELDYKTLQFDGLHIRGEQLVREICAKENLKLELFELQLQNAHTKKMYTDDELIPRNSSIIVQRSPRKDAAKIQKVQAGVNSGMVNQADASSSSLDPNIHIGSAEFENMDEAERLNHIRDQSTRAYDPSNFRRRPQGIMTGPPPPTYTCNRCYQPGHWYKNCPMLNTKRTTGIPSQELMETTADDPAAMLHPSGKYVVPIMHWKARQDTLAKKLEDGSSSPAQADRKVPPELLCPLCQSLFKEAIVTSCCGNSYCAECIEQRIIDPENRKCPGADCGRDLSITSIIPNKTLRDAAAAWLSAGAPGQPTAQGIQEPEQIRIRIGLKAPASSNAISSQQLTSGISPGSALVSQQPAPSVAVSTVPPSQTALAVSCLPSSSTLASTGIVQDVSLPPPRLHHELPPGIPGVTGLPHFPQAVPGIPNAAVPQTQPVSLNYGIAAYTAGFPPAASSGPRVSTISDEWNAFLQTKDRHDKRRDKDRPRHKDGHDSRSRRRRDSSSSSSSSSATSYSDEEERQRRRRREKESSKKRRSVEKERPRRDDHRRERDRERDRDREYRDHRDHREHRDHRDARSKDSKVSASSSSHRRDRDDEKRRDRKRDDGRKKDREEKMEEDTRERANKDVESKDEDEIDGIIAEYGNALAPETVGETRVTEEKENLNDEEISTPHEENTQSPVSKAVDEDEPAADEEPVDEENSLPSREKSLDSVNQAMETSEAEVAETKEEKMPLEEEEDDEEMEADVEMKENQEKEDEETDRKAKESQSSTMNTADEDDEGGKKSRKHKKSKKSKKHHRKEDDGDDEDEERRRKKHKKHKKEKKTKKDRRDADSDQEDDRKHRKKERDSDKKYDDEDDSDRKERKKEKNRTESYSTTDRSERNKEKEKKEDDVDDRKEKKKESDRRQDEDDKKKERKRDREHEEYDSDAPKIKVKRDEKIKDDRKESDREKDRKKEDEKEKRKERDERDKKREKEKEKEREKERAKEKEKEKEREREKEKERLKEKEKEAEKERQKEKEREKNKEKERKEKAKELVPEKPRRSVHERLQRADTVKVSSSSLSKTVPTLARKPVSFTVTSSKAASNIRVRQYSSSSSTKEQEEEDRSKQDRRKKDETDVESIGDKDKKQKSSRQLSASGPTVSMHKNTKIKFDL</sequence>
<feature type="compositionally biased region" description="Low complexity" evidence="7">
    <location>
        <begin position="1057"/>
        <end position="1071"/>
    </location>
</feature>
<dbReference type="PROSITE" id="PS51698">
    <property type="entry name" value="U_BOX"/>
    <property type="match status" value="1"/>
</dbReference>
<evidence type="ECO:0000256" key="3">
    <source>
        <dbReference type="ARBA" id="ARBA00022771"/>
    </source>
</evidence>
<evidence type="ECO:0000259" key="9">
    <source>
        <dbReference type="PROSITE" id="PS50158"/>
    </source>
</evidence>
<dbReference type="AlphaFoldDB" id="A0A6A5HXE9"/>
<dbReference type="PROSITE" id="PS50089">
    <property type="entry name" value="ZF_RING_2"/>
    <property type="match status" value="1"/>
</dbReference>
<feature type="domain" description="RING-type" evidence="8">
    <location>
        <begin position="243"/>
        <end position="281"/>
    </location>
</feature>